<protein>
    <submittedName>
        <fullName evidence="1">Contact-dependent growth inhibition system immunity protein</fullName>
    </submittedName>
</protein>
<organism evidence="1 2">
    <name type="scientific">Glycomyces tritici</name>
    <dbReference type="NCBI Taxonomy" id="2665176"/>
    <lineage>
        <taxon>Bacteria</taxon>
        <taxon>Bacillati</taxon>
        <taxon>Actinomycetota</taxon>
        <taxon>Actinomycetes</taxon>
        <taxon>Glycomycetales</taxon>
        <taxon>Glycomycetaceae</taxon>
        <taxon>Glycomyces</taxon>
    </lineage>
</organism>
<proteinExistence type="predicted"/>
<gene>
    <name evidence="1" type="ORF">QWI33_25225</name>
</gene>
<evidence type="ECO:0000313" key="2">
    <source>
        <dbReference type="Proteomes" id="UP001171902"/>
    </source>
</evidence>
<sequence>MDKTLTELEGDDWGNAADDSTYLIRRSHQLRYVPISRLSIEGLRMLIGQEMGLPWLVGIALDRLEICPCVEGDMYPGDLLQSVGMISRSYWKLHPDQESRLSSILAKAMKMECADNIDTQYFASIQE</sequence>
<dbReference type="Proteomes" id="UP001171902">
    <property type="component" value="Unassembled WGS sequence"/>
</dbReference>
<dbReference type="InterPro" id="IPR040547">
    <property type="entry name" value="CdiI"/>
</dbReference>
<keyword evidence="2" id="KW-1185">Reference proteome</keyword>
<evidence type="ECO:0000313" key="1">
    <source>
        <dbReference type="EMBL" id="MDN3243048.1"/>
    </source>
</evidence>
<dbReference type="Pfam" id="PF18616">
    <property type="entry name" value="CdiI_3"/>
    <property type="match status" value="1"/>
</dbReference>
<reference evidence="1" key="1">
    <citation type="submission" date="2023-06" db="EMBL/GenBank/DDBJ databases">
        <title>Gycomyces niveus sp.nov., a novel actinomycete isolated from soil in Shouguang.</title>
        <authorList>
            <person name="Yang X."/>
            <person name="Zhao J."/>
        </authorList>
    </citation>
    <scope>NUCLEOTIDE SEQUENCE</scope>
    <source>
        <strain evidence="1">NEAU C2</strain>
    </source>
</reference>
<dbReference type="RefSeq" id="WP_289959608.1">
    <property type="nucleotide sequence ID" value="NZ_JAUEMJ010000011.1"/>
</dbReference>
<dbReference type="CDD" id="cd20691">
    <property type="entry name" value="CdiI_EC536-like"/>
    <property type="match status" value="1"/>
</dbReference>
<dbReference type="EMBL" id="JAUEMJ010000011">
    <property type="protein sequence ID" value="MDN3243048.1"/>
    <property type="molecule type" value="Genomic_DNA"/>
</dbReference>
<comment type="caution">
    <text evidence="1">The sequence shown here is derived from an EMBL/GenBank/DDBJ whole genome shotgun (WGS) entry which is preliminary data.</text>
</comment>
<name>A0ABT7YXU1_9ACTN</name>
<accession>A0ABT7YXU1</accession>